<sequence>MRRDQVVQAAIDVFLRYGYARTTMTDIAQAAGLSRPTLYLAFPDKDAIFHAVVDAMVADKLNEIRQRLPRYRGFEAKLRFACEAWGAEGFELVQAHPDAKDMFDLGFASVCNGYSAFGDLLVDIISAPLAEADLDIEATDLARAIVFAIKGFKDVARDGAEVRRMIGVQVAVIAAAVCRNA</sequence>
<feature type="DNA-binding region" description="H-T-H motif" evidence="5">
    <location>
        <begin position="23"/>
        <end position="42"/>
    </location>
</feature>
<keyword evidence="2" id="KW-0805">Transcription regulation</keyword>
<dbReference type="Proteomes" id="UP000494365">
    <property type="component" value="Unassembled WGS sequence"/>
</dbReference>
<keyword evidence="1" id="KW-0678">Repressor</keyword>
<dbReference type="InterPro" id="IPR023772">
    <property type="entry name" value="DNA-bd_HTH_TetR-type_CS"/>
</dbReference>
<evidence type="ECO:0000256" key="3">
    <source>
        <dbReference type="ARBA" id="ARBA00023125"/>
    </source>
</evidence>
<dbReference type="InterPro" id="IPR001647">
    <property type="entry name" value="HTH_TetR"/>
</dbReference>
<evidence type="ECO:0000256" key="1">
    <source>
        <dbReference type="ARBA" id="ARBA00022491"/>
    </source>
</evidence>
<dbReference type="EMBL" id="CADIKK010000001">
    <property type="protein sequence ID" value="CAB3775545.1"/>
    <property type="molecule type" value="Genomic_DNA"/>
</dbReference>
<dbReference type="PROSITE" id="PS50977">
    <property type="entry name" value="HTH_TETR_2"/>
    <property type="match status" value="1"/>
</dbReference>
<dbReference type="PRINTS" id="PR00455">
    <property type="entry name" value="HTHTETR"/>
</dbReference>
<protein>
    <recommendedName>
        <fullName evidence="6">HTH tetR-type domain-containing protein</fullName>
    </recommendedName>
</protein>
<accession>A0A6S7ARK2</accession>
<organism evidence="7 8">
    <name type="scientific">Paraburkholderia ultramafica</name>
    <dbReference type="NCBI Taxonomy" id="1544867"/>
    <lineage>
        <taxon>Bacteria</taxon>
        <taxon>Pseudomonadati</taxon>
        <taxon>Pseudomonadota</taxon>
        <taxon>Betaproteobacteria</taxon>
        <taxon>Burkholderiales</taxon>
        <taxon>Burkholderiaceae</taxon>
        <taxon>Paraburkholderia</taxon>
    </lineage>
</organism>
<dbReference type="PROSITE" id="PS01081">
    <property type="entry name" value="HTH_TETR_1"/>
    <property type="match status" value="1"/>
</dbReference>
<proteinExistence type="predicted"/>
<evidence type="ECO:0000256" key="5">
    <source>
        <dbReference type="PROSITE-ProRule" id="PRU00335"/>
    </source>
</evidence>
<reference evidence="7 8" key="1">
    <citation type="submission" date="2020-04" db="EMBL/GenBank/DDBJ databases">
        <authorList>
            <person name="De Canck E."/>
        </authorList>
    </citation>
    <scope>NUCLEOTIDE SEQUENCE [LARGE SCALE GENOMIC DNA]</scope>
    <source>
        <strain evidence="7 8">LMG 28614</strain>
    </source>
</reference>
<dbReference type="AlphaFoldDB" id="A0A6S7ARK2"/>
<dbReference type="Pfam" id="PF00440">
    <property type="entry name" value="TetR_N"/>
    <property type="match status" value="1"/>
</dbReference>
<evidence type="ECO:0000259" key="6">
    <source>
        <dbReference type="PROSITE" id="PS50977"/>
    </source>
</evidence>
<evidence type="ECO:0000313" key="7">
    <source>
        <dbReference type="EMBL" id="CAB3775545.1"/>
    </source>
</evidence>
<evidence type="ECO:0000313" key="8">
    <source>
        <dbReference type="Proteomes" id="UP000494365"/>
    </source>
</evidence>
<dbReference type="SUPFAM" id="SSF46689">
    <property type="entry name" value="Homeodomain-like"/>
    <property type="match status" value="1"/>
</dbReference>
<keyword evidence="3 5" id="KW-0238">DNA-binding</keyword>
<dbReference type="InterPro" id="IPR009057">
    <property type="entry name" value="Homeodomain-like_sf"/>
</dbReference>
<dbReference type="Gene3D" id="1.10.357.10">
    <property type="entry name" value="Tetracycline Repressor, domain 2"/>
    <property type="match status" value="1"/>
</dbReference>
<dbReference type="FunFam" id="1.10.10.60:FF:000141">
    <property type="entry name" value="TetR family transcriptional regulator"/>
    <property type="match status" value="1"/>
</dbReference>
<dbReference type="PANTHER" id="PTHR47506">
    <property type="entry name" value="TRANSCRIPTIONAL REGULATORY PROTEIN"/>
    <property type="match status" value="1"/>
</dbReference>
<evidence type="ECO:0000256" key="4">
    <source>
        <dbReference type="ARBA" id="ARBA00023163"/>
    </source>
</evidence>
<dbReference type="PANTHER" id="PTHR47506:SF1">
    <property type="entry name" value="HTH-TYPE TRANSCRIPTIONAL REGULATOR YJDC"/>
    <property type="match status" value="1"/>
</dbReference>
<keyword evidence="4" id="KW-0804">Transcription</keyword>
<dbReference type="GO" id="GO:0003677">
    <property type="term" value="F:DNA binding"/>
    <property type="evidence" value="ECO:0007669"/>
    <property type="project" value="UniProtKB-UniRule"/>
</dbReference>
<feature type="domain" description="HTH tetR-type" evidence="6">
    <location>
        <begin position="1"/>
        <end position="60"/>
    </location>
</feature>
<evidence type="ECO:0000256" key="2">
    <source>
        <dbReference type="ARBA" id="ARBA00023015"/>
    </source>
</evidence>
<keyword evidence="8" id="KW-1185">Reference proteome</keyword>
<gene>
    <name evidence="7" type="ORF">LMG28614_00013</name>
</gene>
<name>A0A6S7ARK2_9BURK</name>